<evidence type="ECO:0000256" key="3">
    <source>
        <dbReference type="ARBA" id="ARBA00023002"/>
    </source>
</evidence>
<dbReference type="SUPFAM" id="SSF51735">
    <property type="entry name" value="NAD(P)-binding Rossmann-fold domains"/>
    <property type="match status" value="1"/>
</dbReference>
<dbReference type="Gene3D" id="3.40.50.720">
    <property type="entry name" value="NAD(P)-binding Rossmann-like Domain"/>
    <property type="match status" value="1"/>
</dbReference>
<dbReference type="Pfam" id="PF00106">
    <property type="entry name" value="adh_short"/>
    <property type="match status" value="1"/>
</dbReference>
<keyword evidence="2" id="KW-0521">NADP</keyword>
<evidence type="ECO:0000313" key="6">
    <source>
        <dbReference type="Proteomes" id="UP000660675"/>
    </source>
</evidence>
<dbReference type="InterPro" id="IPR045313">
    <property type="entry name" value="CBR1-like"/>
</dbReference>
<evidence type="ECO:0000256" key="2">
    <source>
        <dbReference type="ARBA" id="ARBA00022857"/>
    </source>
</evidence>
<keyword evidence="6" id="KW-1185">Reference proteome</keyword>
<organism evidence="5 6">
    <name type="scientific">Streptomyces gelaticus</name>
    <dbReference type="NCBI Taxonomy" id="285446"/>
    <lineage>
        <taxon>Bacteria</taxon>
        <taxon>Bacillati</taxon>
        <taxon>Actinomycetota</taxon>
        <taxon>Actinomycetes</taxon>
        <taxon>Kitasatosporales</taxon>
        <taxon>Streptomycetaceae</taxon>
        <taxon>Streptomyces</taxon>
    </lineage>
</organism>
<keyword evidence="3" id="KW-0560">Oxidoreductase</keyword>
<dbReference type="PANTHER" id="PTHR43490">
    <property type="entry name" value="(+)-NEOMENTHOL DEHYDROGENASE"/>
    <property type="match status" value="1"/>
</dbReference>
<name>A0ABQ2VVF9_9ACTN</name>
<dbReference type="InterPro" id="IPR036291">
    <property type="entry name" value="NAD(P)-bd_dom_sf"/>
</dbReference>
<protein>
    <submittedName>
        <fullName evidence="5">Dehydrogenase</fullName>
    </submittedName>
</protein>
<gene>
    <name evidence="5" type="ORF">GCM10015535_11780</name>
</gene>
<evidence type="ECO:0000256" key="1">
    <source>
        <dbReference type="ARBA" id="ARBA00006484"/>
    </source>
</evidence>
<dbReference type="PRINTS" id="PR00081">
    <property type="entry name" value="GDHRDH"/>
</dbReference>
<sequence>MTDHDSPRIALVTGANKGIGYATVRRLGEMGLRVYLGARDENRGQEAERALRAEGLDVHAVRLDVTDEASIAASAERIGEAEGHLDALVNNAGTGAPQAPPSRTSVHDVRRTYETNVFGVIAVTNAMLPLLRRSGAARIVNVSSVLGSLTHAAALEDPTGVFPPGVFPAVLDYNTSKAALNAVTITYANELRAEGILVNAVSPGFVATDINGRRGHLTPEQGARIPALLATLGDDGPTAAFVGEDGSPAGQRLAW</sequence>
<dbReference type="Proteomes" id="UP000660675">
    <property type="component" value="Unassembled WGS sequence"/>
</dbReference>
<dbReference type="PRINTS" id="PR00080">
    <property type="entry name" value="SDRFAMILY"/>
</dbReference>
<evidence type="ECO:0000256" key="4">
    <source>
        <dbReference type="RuleBase" id="RU000363"/>
    </source>
</evidence>
<accession>A0ABQ2VVF9</accession>
<evidence type="ECO:0000313" key="5">
    <source>
        <dbReference type="EMBL" id="GGV77862.1"/>
    </source>
</evidence>
<proteinExistence type="inferred from homology"/>
<dbReference type="EMBL" id="BMTF01000003">
    <property type="protein sequence ID" value="GGV77862.1"/>
    <property type="molecule type" value="Genomic_DNA"/>
</dbReference>
<dbReference type="CDD" id="cd05324">
    <property type="entry name" value="carb_red_PTCR-like_SDR_c"/>
    <property type="match status" value="1"/>
</dbReference>
<dbReference type="InterPro" id="IPR002347">
    <property type="entry name" value="SDR_fam"/>
</dbReference>
<dbReference type="Pfam" id="PF13561">
    <property type="entry name" value="adh_short_C2"/>
    <property type="match status" value="1"/>
</dbReference>
<comment type="caution">
    <text evidence="5">The sequence shown here is derived from an EMBL/GenBank/DDBJ whole genome shotgun (WGS) entry which is preliminary data.</text>
</comment>
<comment type="similarity">
    <text evidence="1 4">Belongs to the short-chain dehydrogenases/reductases (SDR) family.</text>
</comment>
<reference evidence="6" key="1">
    <citation type="journal article" date="2019" name="Int. J. Syst. Evol. Microbiol.">
        <title>The Global Catalogue of Microorganisms (GCM) 10K type strain sequencing project: providing services to taxonomists for standard genome sequencing and annotation.</title>
        <authorList>
            <consortium name="The Broad Institute Genomics Platform"/>
            <consortium name="The Broad Institute Genome Sequencing Center for Infectious Disease"/>
            <person name="Wu L."/>
            <person name="Ma J."/>
        </authorList>
    </citation>
    <scope>NUCLEOTIDE SEQUENCE [LARGE SCALE GENOMIC DNA]</scope>
    <source>
        <strain evidence="6">JCM 4376</strain>
    </source>
</reference>
<dbReference type="PANTHER" id="PTHR43490:SF99">
    <property type="entry name" value="SHORT-CHAIN DEHYDROGENASE_REDUCTASE"/>
    <property type="match status" value="1"/>
</dbReference>